<comment type="caution">
    <text evidence="2">The sequence shown here is derived from an EMBL/GenBank/DDBJ whole genome shotgun (WGS) entry which is preliminary data.</text>
</comment>
<feature type="domain" description="DUF559" evidence="1">
    <location>
        <begin position="31"/>
        <end position="92"/>
    </location>
</feature>
<dbReference type="EMBL" id="JACHXY010000003">
    <property type="protein sequence ID" value="MBB3159263.1"/>
    <property type="molecule type" value="Genomic_DNA"/>
</dbReference>
<keyword evidence="2" id="KW-0255">Endonuclease</keyword>
<evidence type="ECO:0000313" key="2">
    <source>
        <dbReference type="EMBL" id="MBB3159263.1"/>
    </source>
</evidence>
<evidence type="ECO:0000313" key="3">
    <source>
        <dbReference type="Proteomes" id="UP000543579"/>
    </source>
</evidence>
<dbReference type="InterPro" id="IPR007569">
    <property type="entry name" value="DUF559"/>
</dbReference>
<dbReference type="InterPro" id="IPR011335">
    <property type="entry name" value="Restrct_endonuc-II-like"/>
</dbReference>
<sequence length="100" mass="11530">MRLILVQAGLPEPELNWTLRTGTGAFVARLDMAWPPHRVAIEYDGRQHADPDQFRRDADRWRAISAEGWTLVRVLAHHLETPHHGIVTPVRRALDQARIR</sequence>
<dbReference type="Pfam" id="PF04480">
    <property type="entry name" value="DUF559"/>
    <property type="match status" value="1"/>
</dbReference>
<name>A0A7W5GH67_9MICO</name>
<dbReference type="SUPFAM" id="SSF52980">
    <property type="entry name" value="Restriction endonuclease-like"/>
    <property type="match status" value="1"/>
</dbReference>
<dbReference type="AlphaFoldDB" id="A0A7W5GH67"/>
<dbReference type="Gene3D" id="3.40.960.10">
    <property type="entry name" value="VSR Endonuclease"/>
    <property type="match status" value="1"/>
</dbReference>
<dbReference type="RefSeq" id="WP_183420642.1">
    <property type="nucleotide sequence ID" value="NZ_JACHXY010000003.1"/>
</dbReference>
<keyword evidence="2" id="KW-0540">Nuclease</keyword>
<protein>
    <submittedName>
        <fullName evidence="2">Very-short-patch-repair endonuclease</fullName>
    </submittedName>
</protein>
<organism evidence="2 3">
    <name type="scientific">Microbacterium proteolyticum</name>
    <dbReference type="NCBI Taxonomy" id="1572644"/>
    <lineage>
        <taxon>Bacteria</taxon>
        <taxon>Bacillati</taxon>
        <taxon>Actinomycetota</taxon>
        <taxon>Actinomycetes</taxon>
        <taxon>Micrococcales</taxon>
        <taxon>Microbacteriaceae</taxon>
        <taxon>Microbacterium</taxon>
    </lineage>
</organism>
<reference evidence="2 3" key="1">
    <citation type="submission" date="2020-08" db="EMBL/GenBank/DDBJ databases">
        <title>Genomic Encyclopedia of Type Strains, Phase III (KMG-III): the genomes of soil and plant-associated and newly described type strains.</title>
        <authorList>
            <person name="Whitman W."/>
        </authorList>
    </citation>
    <scope>NUCLEOTIDE SEQUENCE [LARGE SCALE GENOMIC DNA]</scope>
    <source>
        <strain evidence="2 3">CECT 8356</strain>
    </source>
</reference>
<gene>
    <name evidence="2" type="ORF">FHS07_002981</name>
</gene>
<keyword evidence="2" id="KW-0378">Hydrolase</keyword>
<accession>A0A7W5GH67</accession>
<dbReference type="GO" id="GO:0004519">
    <property type="term" value="F:endonuclease activity"/>
    <property type="evidence" value="ECO:0007669"/>
    <property type="project" value="UniProtKB-KW"/>
</dbReference>
<evidence type="ECO:0000259" key="1">
    <source>
        <dbReference type="Pfam" id="PF04480"/>
    </source>
</evidence>
<proteinExistence type="predicted"/>
<dbReference type="Proteomes" id="UP000543579">
    <property type="component" value="Unassembled WGS sequence"/>
</dbReference>